<dbReference type="Proteomes" id="UP000799754">
    <property type="component" value="Unassembled WGS sequence"/>
</dbReference>
<accession>A0ACB6RJS1</accession>
<gene>
    <name evidence="1" type="ORF">BU25DRAFT_403195</name>
</gene>
<reference evidence="1" key="1">
    <citation type="journal article" date="2020" name="Stud. Mycol.">
        <title>101 Dothideomycetes genomes: a test case for predicting lifestyles and emergence of pathogens.</title>
        <authorList>
            <person name="Haridas S."/>
            <person name="Albert R."/>
            <person name="Binder M."/>
            <person name="Bloem J."/>
            <person name="Labutti K."/>
            <person name="Salamov A."/>
            <person name="Andreopoulos B."/>
            <person name="Baker S."/>
            <person name="Barry K."/>
            <person name="Bills G."/>
            <person name="Bluhm B."/>
            <person name="Cannon C."/>
            <person name="Castanera R."/>
            <person name="Culley D."/>
            <person name="Daum C."/>
            <person name="Ezra D."/>
            <person name="Gonzalez J."/>
            <person name="Henrissat B."/>
            <person name="Kuo A."/>
            <person name="Liang C."/>
            <person name="Lipzen A."/>
            <person name="Lutzoni F."/>
            <person name="Magnuson J."/>
            <person name="Mondo S."/>
            <person name="Nolan M."/>
            <person name="Ohm R."/>
            <person name="Pangilinan J."/>
            <person name="Park H.-J."/>
            <person name="Ramirez L."/>
            <person name="Alfaro M."/>
            <person name="Sun H."/>
            <person name="Tritt A."/>
            <person name="Yoshinaga Y."/>
            <person name="Zwiers L.-H."/>
            <person name="Turgeon B."/>
            <person name="Goodwin S."/>
            <person name="Spatafora J."/>
            <person name="Crous P."/>
            <person name="Grigoriev I."/>
        </authorList>
    </citation>
    <scope>NUCLEOTIDE SEQUENCE</scope>
    <source>
        <strain evidence="1">CBS 525.71</strain>
    </source>
</reference>
<protein>
    <submittedName>
        <fullName evidence="1">Glycerol uptake facilitator protein-like protein</fullName>
    </submittedName>
</protein>
<evidence type="ECO:0000313" key="2">
    <source>
        <dbReference type="Proteomes" id="UP000799754"/>
    </source>
</evidence>
<organism evidence="1 2">
    <name type="scientific">Macroventuria anomochaeta</name>
    <dbReference type="NCBI Taxonomy" id="301207"/>
    <lineage>
        <taxon>Eukaryota</taxon>
        <taxon>Fungi</taxon>
        <taxon>Dikarya</taxon>
        <taxon>Ascomycota</taxon>
        <taxon>Pezizomycotina</taxon>
        <taxon>Dothideomycetes</taxon>
        <taxon>Pleosporomycetidae</taxon>
        <taxon>Pleosporales</taxon>
        <taxon>Pleosporineae</taxon>
        <taxon>Didymellaceae</taxon>
        <taxon>Macroventuria</taxon>
    </lineage>
</organism>
<comment type="caution">
    <text evidence="1">The sequence shown here is derived from an EMBL/GenBank/DDBJ whole genome shotgun (WGS) entry which is preliminary data.</text>
</comment>
<name>A0ACB6RJS1_9PLEO</name>
<sequence length="573" mass="63783">MIESHPNTSEPQAYFDQQPNSQSQRPPPQPFSQGADTGASIGRISTSGLETPYSLRPATNHNNTRPSTMERSETNQTAETSDTQRLEKKQQQLVDVENEYFKLNPWYNQQKDKPVFGLGQPLPHTMRRGMWWGKNELRKKMEELQAEEQDLQKGIEARDGLDMVKEKESGNDSGGSQTPLRQGKSSQPFSADYQSYSQGRMPNVRRPTSNTHSMAGRQRNDDSASERAPINEHGLNDADQRNNGRNNFGLQDGLHPLQELDTSETTQTQKEDKETKKREHEEQQEYYNQYRNPIARFRAQYPQAPAEFLATFVYLFLGIAANLSVATSSETTGNFETQAWAWGFAVTVGIYLSGGVSGGHLSPCITLALSIFRGFPWRLAIVYICMQMLAGLAAGGLAYGLYYDAINAMDPQHTLDVTGKALFPKGPAFTATTAFFNDFVFMAVYTCIAFALGDDQNSPPGQGMTALIFGFMGYLLMVSLGYNTGLGISPARDLGPRLVGLWAGYDSFSDAYWAYGPFGAATSGAIFGGFIYDLFVFVGGESPVNYRWPEKGDIKWKFNEKKEEVKDKIHNVA</sequence>
<keyword evidence="2" id="KW-1185">Reference proteome</keyword>
<dbReference type="EMBL" id="MU006747">
    <property type="protein sequence ID" value="KAF2622155.1"/>
    <property type="molecule type" value="Genomic_DNA"/>
</dbReference>
<evidence type="ECO:0000313" key="1">
    <source>
        <dbReference type="EMBL" id="KAF2622155.1"/>
    </source>
</evidence>
<proteinExistence type="predicted"/>